<feature type="transmembrane region" description="Helical" evidence="1">
    <location>
        <begin position="71"/>
        <end position="93"/>
    </location>
</feature>
<dbReference type="AlphaFoldDB" id="A0A7G9T4K2"/>
<keyword evidence="1" id="KW-0812">Transmembrane</keyword>
<feature type="transmembrane region" description="Helical" evidence="1">
    <location>
        <begin position="12"/>
        <end position="33"/>
    </location>
</feature>
<name>A0A7G9T4K2_9LACO</name>
<dbReference type="Proteomes" id="UP000515800">
    <property type="component" value="Chromosome"/>
</dbReference>
<keyword evidence="3" id="KW-1185">Reference proteome</keyword>
<evidence type="ECO:0000256" key="1">
    <source>
        <dbReference type="SAM" id="Phobius"/>
    </source>
</evidence>
<gene>
    <name evidence="2" type="ORF">H9L19_06480</name>
</gene>
<sequence length="106" mass="12223">MNRKRRHIMNNLFNILLMSMLGINLFIFLAVYYLEARRLLVGSSFNLLVIQFIFTSAILGQDMTYLKTPIILIAMMILGIFLLGILSVPSMIINNFVVYKRVAHNL</sequence>
<keyword evidence="1" id="KW-0472">Membrane</keyword>
<organism evidence="2 3">
    <name type="scientific">Weissella diestrammenae</name>
    <dbReference type="NCBI Taxonomy" id="1162633"/>
    <lineage>
        <taxon>Bacteria</taxon>
        <taxon>Bacillati</taxon>
        <taxon>Bacillota</taxon>
        <taxon>Bacilli</taxon>
        <taxon>Lactobacillales</taxon>
        <taxon>Lactobacillaceae</taxon>
        <taxon>Weissella</taxon>
    </lineage>
</organism>
<dbReference type="EMBL" id="CP060724">
    <property type="protein sequence ID" value="QNN75027.1"/>
    <property type="molecule type" value="Genomic_DNA"/>
</dbReference>
<evidence type="ECO:0000313" key="3">
    <source>
        <dbReference type="Proteomes" id="UP000515800"/>
    </source>
</evidence>
<feature type="transmembrane region" description="Helical" evidence="1">
    <location>
        <begin position="39"/>
        <end position="59"/>
    </location>
</feature>
<protein>
    <submittedName>
        <fullName evidence="2">Uncharacterized protein</fullName>
    </submittedName>
</protein>
<accession>A0A7G9T4K2</accession>
<keyword evidence="1" id="KW-1133">Transmembrane helix</keyword>
<proteinExistence type="predicted"/>
<dbReference type="KEGG" id="wdi:H9L19_06480"/>
<evidence type="ECO:0000313" key="2">
    <source>
        <dbReference type="EMBL" id="QNN75027.1"/>
    </source>
</evidence>
<reference evidence="2 3" key="1">
    <citation type="submission" date="2020-08" db="EMBL/GenBank/DDBJ databases">
        <title>Genome sequence of Weissella diestrammenae KACC 16890T.</title>
        <authorList>
            <person name="Hyun D.-W."/>
            <person name="Bae J.-W."/>
        </authorList>
    </citation>
    <scope>NUCLEOTIDE SEQUENCE [LARGE SCALE GENOMIC DNA]</scope>
    <source>
        <strain evidence="2 3">KACC 16890</strain>
    </source>
</reference>
<dbReference type="RefSeq" id="WP_187528862.1">
    <property type="nucleotide sequence ID" value="NZ_CP060724.1"/>
</dbReference>